<evidence type="ECO:0000256" key="1">
    <source>
        <dbReference type="SAM" id="Coils"/>
    </source>
</evidence>
<dbReference type="AlphaFoldDB" id="A0A1I2HIM3"/>
<evidence type="ECO:0008006" key="4">
    <source>
        <dbReference type="Google" id="ProtNLM"/>
    </source>
</evidence>
<dbReference type="Proteomes" id="UP000198855">
    <property type="component" value="Unassembled WGS sequence"/>
</dbReference>
<keyword evidence="1" id="KW-0175">Coiled coil</keyword>
<feature type="coiled-coil region" evidence="1">
    <location>
        <begin position="10"/>
        <end position="98"/>
    </location>
</feature>
<dbReference type="EMBL" id="FOMT01000007">
    <property type="protein sequence ID" value="SFF28311.1"/>
    <property type="molecule type" value="Genomic_DNA"/>
</dbReference>
<gene>
    <name evidence="2" type="ORF">SAMN05216378_5767</name>
</gene>
<sequence>MSISFTSSIISRLKREITEIERQIVNDKNKIAKINAKVKQLQKDTTEGSSPADQSKLTQIKKLSAQAAQLADMQADLAKQLSVKNAELRLQLAKDKEKGM</sequence>
<name>A0A1I2HIM3_9BACL</name>
<protein>
    <recommendedName>
        <fullName evidence="4">FlxA-like protein</fullName>
    </recommendedName>
</protein>
<evidence type="ECO:0000313" key="2">
    <source>
        <dbReference type="EMBL" id="SFF28311.1"/>
    </source>
</evidence>
<evidence type="ECO:0000313" key="3">
    <source>
        <dbReference type="Proteomes" id="UP000198855"/>
    </source>
</evidence>
<organism evidence="2 3">
    <name type="scientific">Paenibacillus catalpae</name>
    <dbReference type="NCBI Taxonomy" id="1045775"/>
    <lineage>
        <taxon>Bacteria</taxon>
        <taxon>Bacillati</taxon>
        <taxon>Bacillota</taxon>
        <taxon>Bacilli</taxon>
        <taxon>Bacillales</taxon>
        <taxon>Paenibacillaceae</taxon>
        <taxon>Paenibacillus</taxon>
    </lineage>
</organism>
<dbReference type="RefSeq" id="WP_091190237.1">
    <property type="nucleotide sequence ID" value="NZ_FOMT01000007.1"/>
</dbReference>
<accession>A0A1I2HIM3</accession>
<proteinExistence type="predicted"/>
<reference evidence="3" key="1">
    <citation type="submission" date="2016-10" db="EMBL/GenBank/DDBJ databases">
        <authorList>
            <person name="Varghese N."/>
            <person name="Submissions S."/>
        </authorList>
    </citation>
    <scope>NUCLEOTIDE SEQUENCE [LARGE SCALE GENOMIC DNA]</scope>
    <source>
        <strain evidence="3">CGMCC 1.10784</strain>
    </source>
</reference>
<keyword evidence="3" id="KW-1185">Reference proteome</keyword>